<dbReference type="Gene3D" id="3.40.630.30">
    <property type="match status" value="1"/>
</dbReference>
<dbReference type="EMBL" id="RJKE01000001">
    <property type="protein sequence ID" value="ROO85786.1"/>
    <property type="molecule type" value="Genomic_DNA"/>
</dbReference>
<evidence type="ECO:0000313" key="2">
    <source>
        <dbReference type="EMBL" id="ROO85786.1"/>
    </source>
</evidence>
<comment type="caution">
    <text evidence="2">The sequence shown here is derived from an EMBL/GenBank/DDBJ whole genome shotgun (WGS) entry which is preliminary data.</text>
</comment>
<organism evidence="2 3">
    <name type="scientific">Actinocorallia herbida</name>
    <dbReference type="NCBI Taxonomy" id="58109"/>
    <lineage>
        <taxon>Bacteria</taxon>
        <taxon>Bacillati</taxon>
        <taxon>Actinomycetota</taxon>
        <taxon>Actinomycetes</taxon>
        <taxon>Streptosporangiales</taxon>
        <taxon>Thermomonosporaceae</taxon>
        <taxon>Actinocorallia</taxon>
    </lineage>
</organism>
<dbReference type="PROSITE" id="PS51186">
    <property type="entry name" value="GNAT"/>
    <property type="match status" value="1"/>
</dbReference>
<dbReference type="InterPro" id="IPR016181">
    <property type="entry name" value="Acyl_CoA_acyltransferase"/>
</dbReference>
<evidence type="ECO:0000313" key="3">
    <source>
        <dbReference type="Proteomes" id="UP000272400"/>
    </source>
</evidence>
<reference evidence="2 3" key="1">
    <citation type="submission" date="2018-11" db="EMBL/GenBank/DDBJ databases">
        <title>Sequencing the genomes of 1000 actinobacteria strains.</title>
        <authorList>
            <person name="Klenk H.-P."/>
        </authorList>
    </citation>
    <scope>NUCLEOTIDE SEQUENCE [LARGE SCALE GENOMIC DNA]</scope>
    <source>
        <strain evidence="2 3">DSM 44254</strain>
    </source>
</reference>
<name>A0A3N1CWZ8_9ACTN</name>
<feature type="domain" description="N-acetyltransferase" evidence="1">
    <location>
        <begin position="99"/>
        <end position="228"/>
    </location>
</feature>
<gene>
    <name evidence="2" type="ORF">EDD29_3335</name>
</gene>
<proteinExistence type="predicted"/>
<dbReference type="GO" id="GO:0016747">
    <property type="term" value="F:acyltransferase activity, transferring groups other than amino-acyl groups"/>
    <property type="evidence" value="ECO:0007669"/>
    <property type="project" value="InterPro"/>
</dbReference>
<dbReference type="SUPFAM" id="SSF55729">
    <property type="entry name" value="Acyl-CoA N-acyltransferases (Nat)"/>
    <property type="match status" value="1"/>
</dbReference>
<accession>A0A3N1CWZ8</accession>
<dbReference type="RefSeq" id="WP_123665248.1">
    <property type="nucleotide sequence ID" value="NZ_RJKE01000001.1"/>
</dbReference>
<protein>
    <submittedName>
        <fullName evidence="2">Putative GNAT family acetyltransferase</fullName>
    </submittedName>
</protein>
<keyword evidence="2" id="KW-0808">Transferase</keyword>
<dbReference type="InterPro" id="IPR013653">
    <property type="entry name" value="GCN5-like_dom"/>
</dbReference>
<keyword evidence="3" id="KW-1185">Reference proteome</keyword>
<dbReference type="Proteomes" id="UP000272400">
    <property type="component" value="Unassembled WGS sequence"/>
</dbReference>
<dbReference type="CDD" id="cd04301">
    <property type="entry name" value="NAT_SF"/>
    <property type="match status" value="1"/>
</dbReference>
<dbReference type="InterPro" id="IPR000182">
    <property type="entry name" value="GNAT_dom"/>
</dbReference>
<evidence type="ECO:0000259" key="1">
    <source>
        <dbReference type="PROSITE" id="PS51186"/>
    </source>
</evidence>
<dbReference type="Pfam" id="PF08445">
    <property type="entry name" value="FR47"/>
    <property type="match status" value="1"/>
</dbReference>
<sequence length="228" mass="24216">MTADPHPLDDPIRAALTGPHAHFAEWRGGVVRYPVDVAPFLSLPDPATDADWADAAALAGPGGLVPLVGGSAAPEGWELTMDLAGVQMTGESVAAVPDPEAVRLTPADVPEMLALVARTNPGPFRPRTITMGSYLGIRHNGRLIAMAGERLHPPGWTEISAVCTDPAHRAQGLATRLIHTLATQIRARDELPFLHALATNTPAIHLYRSLGFHLRRPTTFTAAKVPTP</sequence>
<dbReference type="AlphaFoldDB" id="A0A3N1CWZ8"/>
<dbReference type="OrthoDB" id="9797456at2"/>